<dbReference type="Proteomes" id="UP000520592">
    <property type="component" value="Unassembled WGS sequence"/>
</dbReference>
<dbReference type="SMART" id="SM00471">
    <property type="entry name" value="HDc"/>
    <property type="match status" value="1"/>
</dbReference>
<organism evidence="2 3">
    <name type="scientific">Pseudomonas gingeri</name>
    <dbReference type="NCBI Taxonomy" id="117681"/>
    <lineage>
        <taxon>Bacteria</taxon>
        <taxon>Pseudomonadati</taxon>
        <taxon>Pseudomonadota</taxon>
        <taxon>Gammaproteobacteria</taxon>
        <taxon>Pseudomonadales</taxon>
        <taxon>Pseudomonadaceae</taxon>
        <taxon>Pseudomonas</taxon>
    </lineage>
</organism>
<dbReference type="PANTHER" id="PTHR43155:SF2">
    <property type="entry name" value="CYCLIC DI-GMP PHOSPHODIESTERASE PA4108"/>
    <property type="match status" value="1"/>
</dbReference>
<dbReference type="InterPro" id="IPR021812">
    <property type="entry name" value="DUF3391"/>
</dbReference>
<dbReference type="AlphaFoldDB" id="A0A7Y8CML4"/>
<dbReference type="RefSeq" id="WP_177063135.1">
    <property type="nucleotide sequence ID" value="NZ_JACAPS010000055.1"/>
</dbReference>
<dbReference type="InterPro" id="IPR006675">
    <property type="entry name" value="HDIG_dom"/>
</dbReference>
<proteinExistence type="predicted"/>
<dbReference type="NCBIfam" id="TIGR00277">
    <property type="entry name" value="HDIG"/>
    <property type="match status" value="1"/>
</dbReference>
<dbReference type="Gene3D" id="1.10.3210.10">
    <property type="entry name" value="Hypothetical protein af1432"/>
    <property type="match status" value="1"/>
</dbReference>
<sequence>MLKKISVEDLVVGMYVQEMCGPWMDHPFWKRSFLVDDEQTLEKVRDSSITDVWIDLSKGADTPTPVSQEAPCESAAVVRIAPLPAPKPERARLTMSEEMVRAANVCARSKAAVTQMFGDLRMGRVVHLDHVADMVQEISDSLMRHPDALINLARLKSADEYTYMHSVAVCGLMIGLARNLGLPPSLVQDAGVAGLLHDVGKIVIPEAILNKPATLTQGEFETMCSHPEAGVKLLDRHHFSARVQDVCLHHHEKIDGSGYPHKLRGSQISLFSRMAAVCDVYDAVTSDRPYRNHWGAAESIHRMAGWDGHFDQKVLYAFVKCVGIYPVGALVRLRSGHLAVVMEQNADSLLIPKVKVFYSISRGMPVVPETLDLASGEDAIVGLELEKTWGLTNLEQLWVEDACRDFPSARPASPSCK</sequence>
<dbReference type="GO" id="GO:0008081">
    <property type="term" value="F:phosphoric diester hydrolase activity"/>
    <property type="evidence" value="ECO:0007669"/>
    <property type="project" value="UniProtKB-ARBA"/>
</dbReference>
<reference evidence="2 3" key="1">
    <citation type="submission" date="2020-04" db="EMBL/GenBank/DDBJ databases">
        <title>Molecular characterization of pseudomonads from Agaricus bisporus reveal novel blotch 2 pathogens in Western Europe.</title>
        <authorList>
            <person name="Taparia T."/>
            <person name="Krijger M."/>
            <person name="Haynes E."/>
            <person name="Elpinstone J.G."/>
            <person name="Noble R."/>
            <person name="Van Der Wolf J."/>
        </authorList>
    </citation>
    <scope>NUCLEOTIDE SEQUENCE [LARGE SCALE GENOMIC DNA]</scope>
    <source>
        <strain evidence="2 3">IPO3737</strain>
    </source>
</reference>
<dbReference type="InterPro" id="IPR003607">
    <property type="entry name" value="HD/PDEase_dom"/>
</dbReference>
<dbReference type="Pfam" id="PF13487">
    <property type="entry name" value="HD_5"/>
    <property type="match status" value="1"/>
</dbReference>
<accession>A0A7Y8CML4</accession>
<dbReference type="InterPro" id="IPR037522">
    <property type="entry name" value="HD_GYP_dom"/>
</dbReference>
<dbReference type="PANTHER" id="PTHR43155">
    <property type="entry name" value="CYCLIC DI-GMP PHOSPHODIESTERASE PA4108-RELATED"/>
    <property type="match status" value="1"/>
</dbReference>
<dbReference type="EMBL" id="JACAQD010000035">
    <property type="protein sequence ID" value="NWC35795.1"/>
    <property type="molecule type" value="Genomic_DNA"/>
</dbReference>
<evidence type="ECO:0000313" key="3">
    <source>
        <dbReference type="Proteomes" id="UP000520592"/>
    </source>
</evidence>
<dbReference type="SUPFAM" id="SSF109604">
    <property type="entry name" value="HD-domain/PDEase-like"/>
    <property type="match status" value="1"/>
</dbReference>
<comment type="caution">
    <text evidence="2">The sequence shown here is derived from an EMBL/GenBank/DDBJ whole genome shotgun (WGS) entry which is preliminary data.</text>
</comment>
<dbReference type="PROSITE" id="PS51832">
    <property type="entry name" value="HD_GYP"/>
    <property type="match status" value="1"/>
</dbReference>
<feature type="domain" description="HD-GYP" evidence="1">
    <location>
        <begin position="141"/>
        <end position="334"/>
    </location>
</feature>
<evidence type="ECO:0000259" key="1">
    <source>
        <dbReference type="PROSITE" id="PS51832"/>
    </source>
</evidence>
<gene>
    <name evidence="2" type="ORF">HX876_25835</name>
</gene>
<dbReference type="CDD" id="cd00077">
    <property type="entry name" value="HDc"/>
    <property type="match status" value="1"/>
</dbReference>
<evidence type="ECO:0000313" key="2">
    <source>
        <dbReference type="EMBL" id="NWC35795.1"/>
    </source>
</evidence>
<dbReference type="Pfam" id="PF11871">
    <property type="entry name" value="DUF3391"/>
    <property type="match status" value="1"/>
</dbReference>
<name>A0A7Y8CML4_9PSED</name>
<protein>
    <submittedName>
        <fullName evidence="2">HD-GYP domain-containing protein</fullName>
    </submittedName>
</protein>